<keyword evidence="1" id="KW-0472">Membrane</keyword>
<evidence type="ECO:0000256" key="1">
    <source>
        <dbReference type="SAM" id="Phobius"/>
    </source>
</evidence>
<protein>
    <submittedName>
        <fullName evidence="2">Uncharacterized protein</fullName>
    </submittedName>
</protein>
<sequence length="78" mass="9800">MVLFFLLSYTHIFEVYLPLMVFSSFFLFCSFFARKYLFFSSSSFFHLFYIIYLIFFCVFSDLFCIIYFFEEWQQYNVF</sequence>
<name>A0A1L8EJB4_HAEIR</name>
<proteinExistence type="predicted"/>
<dbReference type="EMBL" id="GFDG01000073">
    <property type="protein sequence ID" value="JAV18726.1"/>
    <property type="molecule type" value="Transcribed_RNA"/>
</dbReference>
<dbReference type="AlphaFoldDB" id="A0A1L8EJB4"/>
<feature type="transmembrane region" description="Helical" evidence="1">
    <location>
        <begin position="45"/>
        <end position="69"/>
    </location>
</feature>
<keyword evidence="1" id="KW-1133">Transmembrane helix</keyword>
<evidence type="ECO:0000313" key="2">
    <source>
        <dbReference type="EMBL" id="JAV18726.1"/>
    </source>
</evidence>
<feature type="transmembrane region" description="Helical" evidence="1">
    <location>
        <begin position="15"/>
        <end position="33"/>
    </location>
</feature>
<keyword evidence="1" id="KW-0812">Transmembrane</keyword>
<accession>A0A1L8EJB4</accession>
<reference evidence="2" key="1">
    <citation type="submission" date="2017-01" db="EMBL/GenBank/DDBJ databases">
        <title>An insight into the sialome and mialome of the horn fly, Haematobia irritans.</title>
        <authorList>
            <person name="Breijo M."/>
            <person name="Boiani M."/>
            <person name="Ures X."/>
            <person name="Rocha S."/>
            <person name="Sequeira M."/>
            <person name="Ribeiro J.M."/>
        </authorList>
    </citation>
    <scope>NUCLEOTIDE SEQUENCE</scope>
</reference>
<organism evidence="2">
    <name type="scientific">Haematobia irritans</name>
    <name type="common">Horn fly</name>
    <name type="synonym">Conops irritans</name>
    <dbReference type="NCBI Taxonomy" id="7368"/>
    <lineage>
        <taxon>Eukaryota</taxon>
        <taxon>Metazoa</taxon>
        <taxon>Ecdysozoa</taxon>
        <taxon>Arthropoda</taxon>
        <taxon>Hexapoda</taxon>
        <taxon>Insecta</taxon>
        <taxon>Pterygota</taxon>
        <taxon>Neoptera</taxon>
        <taxon>Endopterygota</taxon>
        <taxon>Diptera</taxon>
        <taxon>Brachycera</taxon>
        <taxon>Muscomorpha</taxon>
        <taxon>Muscoidea</taxon>
        <taxon>Muscidae</taxon>
        <taxon>Haematobia</taxon>
    </lineage>
</organism>